<sequence>MHNIFPPPPAENRTDMGWPEAVVNVVTVGTFTAMIFAGLLPADATAFLLAISLRRSV</sequence>
<dbReference type="Proteomes" id="UP001164439">
    <property type="component" value="Chromosome"/>
</dbReference>
<evidence type="ECO:0000313" key="2">
    <source>
        <dbReference type="EMBL" id="WAZ19025.1"/>
    </source>
</evidence>
<accession>A0ABY7K5Z3</accession>
<name>A0ABY7K5Z3_9ACTN</name>
<evidence type="ECO:0000256" key="1">
    <source>
        <dbReference type="SAM" id="Phobius"/>
    </source>
</evidence>
<keyword evidence="3" id="KW-1185">Reference proteome</keyword>
<keyword evidence="1" id="KW-1133">Transmembrane helix</keyword>
<protein>
    <submittedName>
        <fullName evidence="2">Uncharacterized protein</fullName>
    </submittedName>
</protein>
<dbReference type="EMBL" id="CP114413">
    <property type="protein sequence ID" value="WAZ19025.1"/>
    <property type="molecule type" value="Genomic_DNA"/>
</dbReference>
<gene>
    <name evidence="2" type="ORF">STRCI_000044</name>
</gene>
<dbReference type="RefSeq" id="WP_269656708.1">
    <property type="nucleotide sequence ID" value="NZ_CP114413.1"/>
</dbReference>
<keyword evidence="1" id="KW-0472">Membrane</keyword>
<keyword evidence="1" id="KW-0812">Transmembrane</keyword>
<feature type="transmembrane region" description="Helical" evidence="1">
    <location>
        <begin position="25"/>
        <end position="51"/>
    </location>
</feature>
<organism evidence="2 3">
    <name type="scientific">Streptomyces cinnabarinus</name>
    <dbReference type="NCBI Taxonomy" id="67287"/>
    <lineage>
        <taxon>Bacteria</taxon>
        <taxon>Bacillati</taxon>
        <taxon>Actinomycetota</taxon>
        <taxon>Actinomycetes</taxon>
        <taxon>Kitasatosporales</taxon>
        <taxon>Streptomycetaceae</taxon>
        <taxon>Streptomyces</taxon>
    </lineage>
</organism>
<evidence type="ECO:0000313" key="3">
    <source>
        <dbReference type="Proteomes" id="UP001164439"/>
    </source>
</evidence>
<reference evidence="2" key="1">
    <citation type="submission" date="2022-12" db="EMBL/GenBank/DDBJ databases">
        <authorList>
            <person name="Ruckert C."/>
            <person name="Busche T."/>
            <person name="Kalinowski J."/>
            <person name="Wittmann C."/>
        </authorList>
    </citation>
    <scope>NUCLEOTIDE SEQUENCE</scope>
    <source>
        <strain evidence="2">DSM 40467</strain>
    </source>
</reference>
<proteinExistence type="predicted"/>